<comment type="similarity">
    <text evidence="1 6">Belongs to the glutaminase family.</text>
</comment>
<gene>
    <name evidence="6" type="primary">glsA</name>
    <name evidence="7" type="ordered locus">Mmar10_2917</name>
</gene>
<evidence type="ECO:0000256" key="2">
    <source>
        <dbReference type="ARBA" id="ARBA00011881"/>
    </source>
</evidence>
<feature type="binding site" evidence="6">
    <location>
        <position position="382"/>
    </location>
    <ligand>
        <name>substrate</name>
    </ligand>
</feature>
<keyword evidence="6" id="KW-0007">Acetylation</keyword>
<comment type="subunit">
    <text evidence="2 6">Homotetramer.</text>
</comment>
<dbReference type="Proteomes" id="UP000001964">
    <property type="component" value="Chromosome"/>
</dbReference>
<keyword evidence="8" id="KW-1185">Reference proteome</keyword>
<dbReference type="GO" id="GO:0004359">
    <property type="term" value="F:glutaminase activity"/>
    <property type="evidence" value="ECO:0007669"/>
    <property type="project" value="UniProtKB-UniRule"/>
</dbReference>
<evidence type="ECO:0000256" key="5">
    <source>
        <dbReference type="ARBA" id="ARBA00049534"/>
    </source>
</evidence>
<dbReference type="eggNOG" id="COG2066">
    <property type="taxonomic scope" value="Bacteria"/>
</dbReference>
<feature type="binding site" evidence="6">
    <location>
        <position position="312"/>
    </location>
    <ligand>
        <name>substrate</name>
    </ligand>
</feature>
<dbReference type="GO" id="GO:0006537">
    <property type="term" value="P:glutamate biosynthetic process"/>
    <property type="evidence" value="ECO:0007669"/>
    <property type="project" value="TreeGrafter"/>
</dbReference>
<comment type="catalytic activity">
    <reaction evidence="5 6">
        <text>L-glutamine + H2O = L-glutamate + NH4(+)</text>
        <dbReference type="Rhea" id="RHEA:15889"/>
        <dbReference type="ChEBI" id="CHEBI:15377"/>
        <dbReference type="ChEBI" id="CHEBI:28938"/>
        <dbReference type="ChEBI" id="CHEBI:29985"/>
        <dbReference type="ChEBI" id="CHEBI:58359"/>
        <dbReference type="EC" id="3.5.1.2"/>
    </reaction>
</comment>
<dbReference type="NCBIfam" id="TIGR03814">
    <property type="entry name" value="Gln_ase"/>
    <property type="match status" value="1"/>
</dbReference>
<dbReference type="SUPFAM" id="SSF56601">
    <property type="entry name" value="beta-lactamase/transpeptidase-like"/>
    <property type="match status" value="1"/>
</dbReference>
<accession>Q0AKJ5</accession>
<dbReference type="KEGG" id="mmr:Mmar10_2917"/>
<dbReference type="InterPro" id="IPR015868">
    <property type="entry name" value="Glutaminase"/>
</dbReference>
<dbReference type="PANTHER" id="PTHR12544:SF29">
    <property type="entry name" value="GLUTAMINASE"/>
    <property type="match status" value="1"/>
</dbReference>
<dbReference type="HOGENOM" id="CLU_027932_1_0_5"/>
<protein>
    <recommendedName>
        <fullName evidence="3 6">Glutaminase</fullName>
        <ecNumber evidence="3 6">3.5.1.2</ecNumber>
    </recommendedName>
</protein>
<dbReference type="STRING" id="394221.Mmar10_2917"/>
<feature type="binding site" evidence="6">
    <location>
        <position position="279"/>
    </location>
    <ligand>
        <name>substrate</name>
    </ligand>
</feature>
<feature type="binding site" evidence="6">
    <location>
        <position position="286"/>
    </location>
    <ligand>
        <name>substrate</name>
    </ligand>
</feature>
<evidence type="ECO:0000256" key="1">
    <source>
        <dbReference type="ARBA" id="ARBA00011076"/>
    </source>
</evidence>
<evidence type="ECO:0000256" key="4">
    <source>
        <dbReference type="ARBA" id="ARBA00022801"/>
    </source>
</evidence>
<dbReference type="Pfam" id="PF04960">
    <property type="entry name" value="Glutaminase"/>
    <property type="match status" value="1"/>
</dbReference>
<dbReference type="FunFam" id="3.40.710.10:FF:000005">
    <property type="entry name" value="Glutaminase"/>
    <property type="match status" value="1"/>
</dbReference>
<dbReference type="GO" id="GO:0006543">
    <property type="term" value="P:L-glutamine catabolic process"/>
    <property type="evidence" value="ECO:0007669"/>
    <property type="project" value="TreeGrafter"/>
</dbReference>
<keyword evidence="4 6" id="KW-0378">Hydrolase</keyword>
<feature type="binding site" evidence="6">
    <location>
        <position position="233"/>
    </location>
    <ligand>
        <name>substrate</name>
    </ligand>
</feature>
<feature type="binding site" evidence="6">
    <location>
        <position position="184"/>
    </location>
    <ligand>
        <name>substrate</name>
    </ligand>
</feature>
<proteinExistence type="inferred from homology"/>
<reference evidence="7 8" key="1">
    <citation type="submission" date="2006-08" db="EMBL/GenBank/DDBJ databases">
        <title>Complete sequence of Maricaulis maris MCS10.</title>
        <authorList>
            <consortium name="US DOE Joint Genome Institute"/>
            <person name="Copeland A."/>
            <person name="Lucas S."/>
            <person name="Lapidus A."/>
            <person name="Barry K."/>
            <person name="Detter J.C."/>
            <person name="Glavina del Rio T."/>
            <person name="Hammon N."/>
            <person name="Israni S."/>
            <person name="Dalin E."/>
            <person name="Tice H."/>
            <person name="Pitluck S."/>
            <person name="Saunders E."/>
            <person name="Brettin T."/>
            <person name="Bruce D."/>
            <person name="Han C."/>
            <person name="Tapia R."/>
            <person name="Gilna P."/>
            <person name="Schmutz J."/>
            <person name="Larimer F."/>
            <person name="Land M."/>
            <person name="Hauser L."/>
            <person name="Kyrpides N."/>
            <person name="Mikhailova N."/>
            <person name="Viollier P."/>
            <person name="Stephens C."/>
            <person name="Richardson P."/>
        </authorList>
    </citation>
    <scope>NUCLEOTIDE SEQUENCE [LARGE SCALE GENOMIC DNA]</scope>
    <source>
        <strain evidence="7 8">MCS10</strain>
    </source>
</reference>
<evidence type="ECO:0000256" key="6">
    <source>
        <dbReference type="HAMAP-Rule" id="MF_00313"/>
    </source>
</evidence>
<dbReference type="AlphaFoldDB" id="Q0AKJ5"/>
<dbReference type="InterPro" id="IPR012338">
    <property type="entry name" value="Beta-lactam/transpept-like"/>
</dbReference>
<evidence type="ECO:0000256" key="3">
    <source>
        <dbReference type="ARBA" id="ARBA00012918"/>
    </source>
</evidence>
<evidence type="ECO:0000313" key="8">
    <source>
        <dbReference type="Proteomes" id="UP000001964"/>
    </source>
</evidence>
<sequence>MLDSRSFLPIHGAMTSFSNDQFARFLARPARFEQDADTRENVQALAAGVCRHVASLGYSTKADLLEALERRGLSPLYLPRLSGLESLPDGPLVADQLAVQVSSDALSLMVQALNDGLIIERFDQFASRLANIFVYARDCTRGSLADYIPELAKQDPESFGLATCSIDGQQAMLGDARTAFCQQSVIKPMIYALAMGLNGENQVHRHVGREPSGRRFNELALDPDNRPHNPMINSGAIMCSAMIRPHWSVADRTSLLARFVSSAAGGEPVDIDEAVYASERATATRNQSLVKLMDEHDAFPEGSDPRTALDVYFRACSLTLDCRRLAVVAATLANGGVCPTTGHRVIDSRIVRNTLSLMLTCGMYDYSGEYAFSVGLPAKSGVSGGLMIVVPGVAGFALWSPRLDRQGNPVRGIEVSRQLVEHFPFHIFAGVTAS</sequence>
<dbReference type="HAMAP" id="MF_00313">
    <property type="entry name" value="Glutaminase"/>
    <property type="match status" value="1"/>
</dbReference>
<dbReference type="EC" id="3.5.1.2" evidence="3 6"/>
<dbReference type="EMBL" id="CP000449">
    <property type="protein sequence ID" value="ABI67198.1"/>
    <property type="molecule type" value="Genomic_DNA"/>
</dbReference>
<feature type="binding site" evidence="6">
    <location>
        <position position="364"/>
    </location>
    <ligand>
        <name>substrate</name>
    </ligand>
</feature>
<evidence type="ECO:0000313" key="7">
    <source>
        <dbReference type="EMBL" id="ABI67198.1"/>
    </source>
</evidence>
<dbReference type="Gene3D" id="3.40.710.10">
    <property type="entry name" value="DD-peptidase/beta-lactamase superfamily"/>
    <property type="match status" value="1"/>
</dbReference>
<name>Q0AKJ5_MARMM</name>
<dbReference type="PANTHER" id="PTHR12544">
    <property type="entry name" value="GLUTAMINASE"/>
    <property type="match status" value="1"/>
</dbReference>
<organism evidence="7 8">
    <name type="scientific">Maricaulis maris (strain MCS10)</name>
    <name type="common">Caulobacter maris</name>
    <dbReference type="NCBI Taxonomy" id="394221"/>
    <lineage>
        <taxon>Bacteria</taxon>
        <taxon>Pseudomonadati</taxon>
        <taxon>Pseudomonadota</taxon>
        <taxon>Alphaproteobacteria</taxon>
        <taxon>Maricaulales</taxon>
        <taxon>Maricaulaceae</taxon>
        <taxon>Maricaulis</taxon>
    </lineage>
</organism>